<reference evidence="2 3" key="1">
    <citation type="submission" date="2021-02" db="EMBL/GenBank/DDBJ databases">
        <title>De Novo genome assembly of isolated myxobacteria.</title>
        <authorList>
            <person name="Stevens D.C."/>
        </authorList>
    </citation>
    <scope>NUCLEOTIDE SEQUENCE [LARGE SCALE GENOMIC DNA]</scope>
    <source>
        <strain evidence="3">SCPEA02</strain>
    </source>
</reference>
<dbReference type="Gene3D" id="3.10.50.40">
    <property type="match status" value="1"/>
</dbReference>
<dbReference type="SUPFAM" id="SSF54534">
    <property type="entry name" value="FKBP-like"/>
    <property type="match status" value="1"/>
</dbReference>
<dbReference type="PANTHER" id="PTHR47245:SF2">
    <property type="entry name" value="PEPTIDYL-PROLYL CIS-TRANS ISOMERASE HP_0175-RELATED"/>
    <property type="match status" value="1"/>
</dbReference>
<feature type="domain" description="PpiC" evidence="1">
    <location>
        <begin position="119"/>
        <end position="253"/>
    </location>
</feature>
<sequence length="302" mass="32299">MASACVLLWCVGCDGQRPSKAEASDSSAVVARFEGGVVTSDEVLRESQRLPPNLRAKFETGPGRKEFIQSLVDKRLLAQEAARRGYADDPEIRRQVRELEERLTIQALLAAEEKAVAAPTEAEARAFHAAHPERFAEPERLRLARVLVSVPPGSTRAAWEQARKKAEGLRRRLVAGEPVAKVAEAGDGTERTRGGELGLLARGEFGSAAVEQAALALIQPGAVTPVVEDVVGAAVLVLLERRPARVPPFEEVRSAVLAQMAPGTQRKVFEQVLSRVRGAAAVKFEGGEGTAPVSDGAPVARQ</sequence>
<dbReference type="EMBL" id="CP071090">
    <property type="protein sequence ID" value="QSQ26141.1"/>
    <property type="molecule type" value="Genomic_DNA"/>
</dbReference>
<dbReference type="InterPro" id="IPR027304">
    <property type="entry name" value="Trigger_fact/SurA_dom_sf"/>
</dbReference>
<keyword evidence="2" id="KW-0413">Isomerase</keyword>
<gene>
    <name evidence="2" type="ORF">JY651_14935</name>
</gene>
<dbReference type="Pfam" id="PF13145">
    <property type="entry name" value="Rotamase_2"/>
    <property type="match status" value="1"/>
</dbReference>
<dbReference type="PANTHER" id="PTHR47245">
    <property type="entry name" value="PEPTIDYLPROLYL ISOMERASE"/>
    <property type="match status" value="1"/>
</dbReference>
<dbReference type="InterPro" id="IPR000297">
    <property type="entry name" value="PPIase_PpiC"/>
</dbReference>
<dbReference type="RefSeq" id="WP_206727691.1">
    <property type="nucleotide sequence ID" value="NZ_CP071090.1"/>
</dbReference>
<accession>A0ABX7P6Q9</accession>
<evidence type="ECO:0000259" key="1">
    <source>
        <dbReference type="Pfam" id="PF13145"/>
    </source>
</evidence>
<dbReference type="GO" id="GO:0016853">
    <property type="term" value="F:isomerase activity"/>
    <property type="evidence" value="ECO:0007669"/>
    <property type="project" value="UniProtKB-KW"/>
</dbReference>
<name>A0ABX7P6Q9_9BACT</name>
<evidence type="ECO:0000313" key="3">
    <source>
        <dbReference type="Proteomes" id="UP000662747"/>
    </source>
</evidence>
<organism evidence="2 3">
    <name type="scientific">Pyxidicoccus parkwayensis</name>
    <dbReference type="NCBI Taxonomy" id="2813578"/>
    <lineage>
        <taxon>Bacteria</taxon>
        <taxon>Pseudomonadati</taxon>
        <taxon>Myxococcota</taxon>
        <taxon>Myxococcia</taxon>
        <taxon>Myxococcales</taxon>
        <taxon>Cystobacterineae</taxon>
        <taxon>Myxococcaceae</taxon>
        <taxon>Pyxidicoccus</taxon>
    </lineage>
</organism>
<protein>
    <submittedName>
        <fullName evidence="2">Peptidyl-prolyl cis-trans isomerase</fullName>
    </submittedName>
</protein>
<proteinExistence type="predicted"/>
<evidence type="ECO:0000313" key="2">
    <source>
        <dbReference type="EMBL" id="QSQ26141.1"/>
    </source>
</evidence>
<dbReference type="Proteomes" id="UP000662747">
    <property type="component" value="Chromosome"/>
</dbReference>
<keyword evidence="3" id="KW-1185">Reference proteome</keyword>
<dbReference type="InterPro" id="IPR050245">
    <property type="entry name" value="PrsA_foldase"/>
</dbReference>
<dbReference type="SUPFAM" id="SSF109998">
    <property type="entry name" value="Triger factor/SurA peptide-binding domain-like"/>
    <property type="match status" value="1"/>
</dbReference>
<dbReference type="InterPro" id="IPR046357">
    <property type="entry name" value="PPIase_dom_sf"/>
</dbReference>